<evidence type="ECO:0000256" key="10">
    <source>
        <dbReference type="ARBA" id="ARBA00023034"/>
    </source>
</evidence>
<keyword evidence="11 19" id="KW-0175">Coiled coil</keyword>
<keyword evidence="7" id="KW-0653">Protein transport</keyword>
<dbReference type="Pfam" id="PF14523">
    <property type="entry name" value="Syntaxin_2"/>
    <property type="match status" value="1"/>
</dbReference>
<evidence type="ECO:0000256" key="15">
    <source>
        <dbReference type="ARBA" id="ARBA00057408"/>
    </source>
</evidence>
<evidence type="ECO:0000256" key="3">
    <source>
        <dbReference type="ARBA" id="ARBA00022448"/>
    </source>
</evidence>
<dbReference type="Pfam" id="PF05739">
    <property type="entry name" value="SNARE"/>
    <property type="match status" value="1"/>
</dbReference>
<dbReference type="GO" id="GO:0006886">
    <property type="term" value="P:intracellular protein transport"/>
    <property type="evidence" value="ECO:0007669"/>
    <property type="project" value="InterPro"/>
</dbReference>
<keyword evidence="4" id="KW-0597">Phosphoprotein</keyword>
<organism evidence="22 23">
    <name type="scientific">Scophthalmus maximus</name>
    <name type="common">Turbot</name>
    <name type="synonym">Psetta maxima</name>
    <dbReference type="NCBI Taxonomy" id="52904"/>
    <lineage>
        <taxon>Eukaryota</taxon>
        <taxon>Metazoa</taxon>
        <taxon>Chordata</taxon>
        <taxon>Craniata</taxon>
        <taxon>Vertebrata</taxon>
        <taxon>Euteleostomi</taxon>
        <taxon>Actinopterygii</taxon>
        <taxon>Neopterygii</taxon>
        <taxon>Teleostei</taxon>
        <taxon>Neoteleostei</taxon>
        <taxon>Acanthomorphata</taxon>
        <taxon>Carangaria</taxon>
        <taxon>Pleuronectiformes</taxon>
        <taxon>Pleuronectoidei</taxon>
        <taxon>Scophthalmidae</taxon>
        <taxon>Scophthalmus</taxon>
    </lineage>
</organism>
<evidence type="ECO:0000313" key="22">
    <source>
        <dbReference type="EMBL" id="KAF0047684.1"/>
    </source>
</evidence>
<dbReference type="EMBL" id="VEVO01000001">
    <property type="protein sequence ID" value="KAF0047684.1"/>
    <property type="molecule type" value="Genomic_DNA"/>
</dbReference>
<proteinExistence type="inferred from homology"/>
<evidence type="ECO:0000256" key="4">
    <source>
        <dbReference type="ARBA" id="ARBA00022553"/>
    </source>
</evidence>
<evidence type="ECO:0000256" key="16">
    <source>
        <dbReference type="ARBA" id="ARBA00060457"/>
    </source>
</evidence>
<evidence type="ECO:0000256" key="8">
    <source>
        <dbReference type="ARBA" id="ARBA00022989"/>
    </source>
</evidence>
<evidence type="ECO:0000256" key="18">
    <source>
        <dbReference type="RuleBase" id="RU003858"/>
    </source>
</evidence>
<evidence type="ECO:0000256" key="19">
    <source>
        <dbReference type="SAM" id="Coils"/>
    </source>
</evidence>
<dbReference type="InterPro" id="IPR006011">
    <property type="entry name" value="Syntaxin_N"/>
</dbReference>
<keyword evidence="12 20" id="KW-0472">Membrane</keyword>
<keyword evidence="10" id="KW-0333">Golgi apparatus</keyword>
<keyword evidence="6" id="KW-0967">Endosome</keyword>
<evidence type="ECO:0000256" key="17">
    <source>
        <dbReference type="ARBA" id="ARBA00069800"/>
    </source>
</evidence>
<evidence type="ECO:0000256" key="9">
    <source>
        <dbReference type="ARBA" id="ARBA00022990"/>
    </source>
</evidence>
<evidence type="ECO:0000256" key="11">
    <source>
        <dbReference type="ARBA" id="ARBA00023054"/>
    </source>
</evidence>
<evidence type="ECO:0000256" key="1">
    <source>
        <dbReference type="ARBA" id="ARBA00004409"/>
    </source>
</evidence>
<evidence type="ECO:0000256" key="6">
    <source>
        <dbReference type="ARBA" id="ARBA00022753"/>
    </source>
</evidence>
<dbReference type="GO" id="GO:0048278">
    <property type="term" value="P:vesicle docking"/>
    <property type="evidence" value="ECO:0007669"/>
    <property type="project" value="TreeGrafter"/>
</dbReference>
<dbReference type="GO" id="GO:0030672">
    <property type="term" value="C:synaptic vesicle membrane"/>
    <property type="evidence" value="ECO:0007669"/>
    <property type="project" value="TreeGrafter"/>
</dbReference>
<dbReference type="CDD" id="cd15876">
    <property type="entry name" value="SNARE_syntaxin12"/>
    <property type="match status" value="1"/>
</dbReference>
<feature type="domain" description="T-SNARE coiled-coil homology" evidence="21">
    <location>
        <begin position="337"/>
        <end position="399"/>
    </location>
</feature>
<evidence type="ECO:0000256" key="2">
    <source>
        <dbReference type="ARBA" id="ARBA00009063"/>
    </source>
</evidence>
<keyword evidence="9" id="KW-0007">Acetylation</keyword>
<dbReference type="GO" id="GO:0098837">
    <property type="term" value="C:postsynaptic recycling endosome"/>
    <property type="evidence" value="ECO:0007669"/>
    <property type="project" value="TreeGrafter"/>
</dbReference>
<evidence type="ECO:0000313" key="23">
    <source>
        <dbReference type="Proteomes" id="UP000438429"/>
    </source>
</evidence>
<evidence type="ECO:0000256" key="12">
    <source>
        <dbReference type="ARBA" id="ARBA00023136"/>
    </source>
</evidence>
<dbReference type="GO" id="GO:0006906">
    <property type="term" value="P:vesicle fusion"/>
    <property type="evidence" value="ECO:0007669"/>
    <property type="project" value="TreeGrafter"/>
</dbReference>
<feature type="transmembrane region" description="Helical" evidence="20">
    <location>
        <begin position="410"/>
        <end position="432"/>
    </location>
</feature>
<dbReference type="FunFam" id="1.20.5.110:FF:000016">
    <property type="entry name" value="Syntaxin 12"/>
    <property type="match status" value="1"/>
</dbReference>
<evidence type="ECO:0000256" key="13">
    <source>
        <dbReference type="ARBA" id="ARBA00037832"/>
    </source>
</evidence>
<keyword evidence="8 20" id="KW-1133">Transmembrane helix</keyword>
<keyword evidence="3" id="KW-0813">Transport</keyword>
<comment type="similarity">
    <text evidence="2 18">Belongs to the syntaxin family.</text>
</comment>
<comment type="subcellular location">
    <subcellularLocation>
        <location evidence="13">Early endosome membrane</location>
        <topology evidence="13">Single-pass type IV membrane protein</topology>
    </subcellularLocation>
    <subcellularLocation>
        <location evidence="16">Endomembrane system</location>
        <topology evidence="16">Single-pass type IV membrane protein</topology>
        <orientation evidence="16">Cytoplasmic side</orientation>
    </subcellularLocation>
    <subcellularLocation>
        <location evidence="1">Golgi apparatus membrane</location>
        <topology evidence="1">Single-pass type IV membrane protein</topology>
    </subcellularLocation>
    <subcellularLocation>
        <location evidence="14">Recycling endosome membrane</location>
        <topology evidence="14">Single-pass type IV membrane protein</topology>
    </subcellularLocation>
</comment>
<dbReference type="GO" id="GO:0031901">
    <property type="term" value="C:early endosome membrane"/>
    <property type="evidence" value="ECO:0007669"/>
    <property type="project" value="UniProtKB-SubCell"/>
</dbReference>
<dbReference type="InterPro" id="IPR006012">
    <property type="entry name" value="Syntaxin/epimorphin_CS"/>
</dbReference>
<dbReference type="FunFam" id="1.20.58.70:FF:000009">
    <property type="entry name" value="Syntaxin 12"/>
    <property type="match status" value="1"/>
</dbReference>
<dbReference type="InterPro" id="IPR010989">
    <property type="entry name" value="SNARE"/>
</dbReference>
<dbReference type="PANTHER" id="PTHR19957">
    <property type="entry name" value="SYNTAXIN"/>
    <property type="match status" value="1"/>
</dbReference>
<dbReference type="GO" id="GO:0005484">
    <property type="term" value="F:SNAP receptor activity"/>
    <property type="evidence" value="ECO:0007669"/>
    <property type="project" value="InterPro"/>
</dbReference>
<comment type="function">
    <text evidence="15">SNARE promoting fusion of transport vesicles with target membranes. Together with SNARE STX6, promotes movement of vesicles from endosomes to the cell membrane, and may therefore function in the endocytic recycling pathway. Through complex formation with GRIP1, GRIA2 and NSG1 controls the intracellular fate of AMPAR and the endosomal sorting of the GRIA2 subunit toward recycling and membrane targeting.</text>
</comment>
<dbReference type="SUPFAM" id="SSF47661">
    <property type="entry name" value="t-snare proteins"/>
    <property type="match status" value="1"/>
</dbReference>
<dbReference type="PROSITE" id="PS50192">
    <property type="entry name" value="T_SNARE"/>
    <property type="match status" value="1"/>
</dbReference>
<accession>A0A6A4TX03</accession>
<evidence type="ECO:0000259" key="21">
    <source>
        <dbReference type="PROSITE" id="PS50192"/>
    </source>
</evidence>
<evidence type="ECO:0000256" key="20">
    <source>
        <dbReference type="SAM" id="Phobius"/>
    </source>
</evidence>
<protein>
    <recommendedName>
        <fullName evidence="17">Syntaxin-12</fullName>
    </recommendedName>
</protein>
<gene>
    <name evidence="22" type="ORF">F2P81_001317</name>
</gene>
<dbReference type="SMART" id="SM00397">
    <property type="entry name" value="t_SNARE"/>
    <property type="match status" value="1"/>
</dbReference>
<dbReference type="PANTHER" id="PTHR19957:SF88">
    <property type="entry name" value="SYNTAXIN-12"/>
    <property type="match status" value="1"/>
</dbReference>
<dbReference type="CDD" id="cd00179">
    <property type="entry name" value="SynN"/>
    <property type="match status" value="1"/>
</dbReference>
<evidence type="ECO:0000256" key="14">
    <source>
        <dbReference type="ARBA" id="ARBA00043941"/>
    </source>
</evidence>
<dbReference type="Proteomes" id="UP000438429">
    <property type="component" value="Unassembled WGS sequence"/>
</dbReference>
<comment type="caution">
    <text evidence="22">The sequence shown here is derived from an EMBL/GenBank/DDBJ whole genome shotgun (WGS) entry which is preliminary data.</text>
</comment>
<evidence type="ECO:0000256" key="7">
    <source>
        <dbReference type="ARBA" id="ARBA00022927"/>
    </source>
</evidence>
<dbReference type="GO" id="GO:0000149">
    <property type="term" value="F:SNARE binding"/>
    <property type="evidence" value="ECO:0007669"/>
    <property type="project" value="TreeGrafter"/>
</dbReference>
<dbReference type="GO" id="GO:0000139">
    <property type="term" value="C:Golgi membrane"/>
    <property type="evidence" value="ECO:0007669"/>
    <property type="project" value="UniProtKB-SubCell"/>
</dbReference>
<dbReference type="AlphaFoldDB" id="A0A6A4TX03"/>
<dbReference type="Gene3D" id="1.20.58.70">
    <property type="match status" value="1"/>
</dbReference>
<dbReference type="SMART" id="SM00503">
    <property type="entry name" value="SynN"/>
    <property type="match status" value="1"/>
</dbReference>
<sequence>MLFGGKGRHHRIYSAPLIGRLNTNCRLLFRETVEENFQVPANVLQIWTAGEDHDKQPQHFNQLYRTHWGNTLYCRTKRDDLVDAAVVQTVKMTKHYALAQQVISAQHNRLMYTMHGQVTRYCVLNDQVPVLALYFDGQSDLRPDFHLTRPTDKNPLLRQRLIVADMSYGKAESYRSVPQDFNTLIQTCSSNIQKITQNTAQIKTMVNQLGTRQDTSELQDRLQQIQHYTNQLAKETNKHLKELGSIPLPSSPSEQRQQKIQRDRLMNDFSAALNNFQAIQRRAAEREKESVARARAGSRLSAEDTSRDEKLVSFDKQEDWGQMTTQTEDVAITEDDLELIRERETNIRQLESDIMDVNQIFKDLAVMIHDQGEMIDSIEANVENAEVHVERGTEQLQRASYYQQKSRKKMCILAMVCSIVLVILGIIIWQAAKHLLTITVSMSMTSFKSYDCTVFYVTYEGLL</sequence>
<feature type="coiled-coil region" evidence="19">
    <location>
        <begin position="340"/>
        <end position="395"/>
    </location>
</feature>
<evidence type="ECO:0000256" key="5">
    <source>
        <dbReference type="ARBA" id="ARBA00022692"/>
    </source>
</evidence>
<dbReference type="GO" id="GO:0031201">
    <property type="term" value="C:SNARE complex"/>
    <property type="evidence" value="ECO:0007669"/>
    <property type="project" value="TreeGrafter"/>
</dbReference>
<dbReference type="InterPro" id="IPR045242">
    <property type="entry name" value="Syntaxin"/>
</dbReference>
<dbReference type="GO" id="GO:0055038">
    <property type="term" value="C:recycling endosome membrane"/>
    <property type="evidence" value="ECO:0007669"/>
    <property type="project" value="UniProtKB-SubCell"/>
</dbReference>
<dbReference type="Gene3D" id="1.20.5.110">
    <property type="match status" value="1"/>
</dbReference>
<keyword evidence="5 20" id="KW-0812">Transmembrane</keyword>
<name>A0A6A4TX03_SCOMX</name>
<dbReference type="GO" id="GO:0000045">
    <property type="term" value="P:autophagosome assembly"/>
    <property type="evidence" value="ECO:0007669"/>
    <property type="project" value="TreeGrafter"/>
</dbReference>
<reference evidence="22 23" key="1">
    <citation type="submission" date="2019-06" db="EMBL/GenBank/DDBJ databases">
        <title>Draft genomes of female and male turbot (Scophthalmus maximus).</title>
        <authorList>
            <person name="Xu H."/>
            <person name="Xu X.-W."/>
            <person name="Shao C."/>
            <person name="Chen S."/>
        </authorList>
    </citation>
    <scope>NUCLEOTIDE SEQUENCE [LARGE SCALE GENOMIC DNA]</scope>
    <source>
        <strain evidence="22">Ysfricsl-2016a</strain>
        <tissue evidence="22">Blood</tissue>
    </source>
</reference>
<dbReference type="InterPro" id="IPR000727">
    <property type="entry name" value="T_SNARE_dom"/>
</dbReference>
<dbReference type="PROSITE" id="PS00914">
    <property type="entry name" value="SYNTAXIN"/>
    <property type="match status" value="1"/>
</dbReference>